<feature type="chain" id="PRO_5014740203" evidence="1">
    <location>
        <begin position="24"/>
        <end position="66"/>
    </location>
</feature>
<proteinExistence type="predicted"/>
<protein>
    <submittedName>
        <fullName evidence="2">Putative secreted protein</fullName>
    </submittedName>
</protein>
<feature type="signal peptide" evidence="1">
    <location>
        <begin position="1"/>
        <end position="23"/>
    </location>
</feature>
<keyword evidence="1" id="KW-0732">Signal</keyword>
<sequence>MVLLMLLMLLMLLLLRRVQYTHASLIVMDLIYSDLSLSLSHIHSKHTYTLADFAQSIATNTRYYYY</sequence>
<name>A0A2M4B1B6_9DIPT</name>
<evidence type="ECO:0000256" key="1">
    <source>
        <dbReference type="SAM" id="SignalP"/>
    </source>
</evidence>
<dbReference type="EMBL" id="GGFK01013506">
    <property type="protein sequence ID" value="MBW46827.1"/>
    <property type="molecule type" value="Transcribed_RNA"/>
</dbReference>
<accession>A0A2M4B1B6</accession>
<evidence type="ECO:0000313" key="2">
    <source>
        <dbReference type="EMBL" id="MBW46827.1"/>
    </source>
</evidence>
<organism evidence="2">
    <name type="scientific">Anopheles triannulatus</name>
    <dbReference type="NCBI Taxonomy" id="58253"/>
    <lineage>
        <taxon>Eukaryota</taxon>
        <taxon>Metazoa</taxon>
        <taxon>Ecdysozoa</taxon>
        <taxon>Arthropoda</taxon>
        <taxon>Hexapoda</taxon>
        <taxon>Insecta</taxon>
        <taxon>Pterygota</taxon>
        <taxon>Neoptera</taxon>
        <taxon>Endopterygota</taxon>
        <taxon>Diptera</taxon>
        <taxon>Nematocera</taxon>
        <taxon>Culicoidea</taxon>
        <taxon>Culicidae</taxon>
        <taxon>Anophelinae</taxon>
        <taxon>Anopheles</taxon>
    </lineage>
</organism>
<dbReference type="AlphaFoldDB" id="A0A2M4B1B6"/>
<reference evidence="2" key="1">
    <citation type="submission" date="2018-01" db="EMBL/GenBank/DDBJ databases">
        <title>An insight into the sialome of Amazonian anophelines.</title>
        <authorList>
            <person name="Ribeiro J.M."/>
            <person name="Scarpassa V."/>
            <person name="Calvo E."/>
        </authorList>
    </citation>
    <scope>NUCLEOTIDE SEQUENCE</scope>
    <source>
        <tissue evidence="2">Salivary glands</tissue>
    </source>
</reference>